<dbReference type="Proteomes" id="UP000054869">
    <property type="component" value="Unassembled WGS sequence"/>
</dbReference>
<comment type="catalytic activity">
    <reaction evidence="4">
        <text>L-cysteine + L-glutamate + ATP = gamma-L-glutamyl-L-cysteine + ADP + phosphate + H(+)</text>
        <dbReference type="Rhea" id="RHEA:13285"/>
        <dbReference type="ChEBI" id="CHEBI:15378"/>
        <dbReference type="ChEBI" id="CHEBI:29985"/>
        <dbReference type="ChEBI" id="CHEBI:30616"/>
        <dbReference type="ChEBI" id="CHEBI:35235"/>
        <dbReference type="ChEBI" id="CHEBI:43474"/>
        <dbReference type="ChEBI" id="CHEBI:58173"/>
        <dbReference type="ChEBI" id="CHEBI:456216"/>
        <dbReference type="EC" id="6.3.2.2"/>
    </reaction>
</comment>
<dbReference type="HAMAP" id="MF_01609">
    <property type="entry name" value="Glu_cys_ligase_2"/>
    <property type="match status" value="1"/>
</dbReference>
<sequence length="379" mass="44075">MKKLPFKKSKLGSIGIELEFQIIDPKTFFLISRSKDVIRGIKESNYQHIIKPEITQSMIEINSSIHYSTKSLLQELSQIQSFLQEKAKTLNILICGGGTHPYLKWTRQKIFPTPRYKRISSKFRYLSKRSTVFGQHIHFGCDNPEDMLYLTHALARYVPHFIAISASSPFYQGADTGFASSRSNVFNSFPQSGHIPHLLNWEEFSEYYYKMRNLGIIMSMKDFYWDIRPRHEYGSVEIRVCDTPLTMNKAVNLAAYVQALGLYLIEEKPMVITKDLYYLYTHNRFQASRYGLEGQLLNPFTFKQIAIADDILATVHTLEPYIDKLEIRKHIESLMQDVNNKINDAVLLRQLFKEIGFLPDVVGKQCEIWSIPFNVEHYS</sequence>
<dbReference type="InterPro" id="IPR011793">
    <property type="entry name" value="YbdK"/>
</dbReference>
<organism evidence="5 6">
    <name type="scientific">Legionella lansingensis</name>
    <dbReference type="NCBI Taxonomy" id="45067"/>
    <lineage>
        <taxon>Bacteria</taxon>
        <taxon>Pseudomonadati</taxon>
        <taxon>Pseudomonadota</taxon>
        <taxon>Gammaproteobacteria</taxon>
        <taxon>Legionellales</taxon>
        <taxon>Legionellaceae</taxon>
        <taxon>Legionella</taxon>
    </lineage>
</organism>
<keyword evidence="6" id="KW-1185">Reference proteome</keyword>
<dbReference type="STRING" id="45067.Llan_0784"/>
<dbReference type="RefSeq" id="WP_028373967.1">
    <property type="nucleotide sequence ID" value="NZ_CAAAJD010000036.1"/>
</dbReference>
<evidence type="ECO:0000256" key="3">
    <source>
        <dbReference type="ARBA" id="ARBA00022840"/>
    </source>
</evidence>
<accession>A0A0W0VUZ6</accession>
<dbReference type="InterPro" id="IPR050141">
    <property type="entry name" value="GCL_type2/YbdK_subfam"/>
</dbReference>
<keyword evidence="2 4" id="KW-0547">Nucleotide-binding</keyword>
<name>A0A0W0VUZ6_9GAMM</name>
<evidence type="ECO:0000256" key="4">
    <source>
        <dbReference type="HAMAP-Rule" id="MF_01609"/>
    </source>
</evidence>
<dbReference type="NCBIfam" id="NF010040">
    <property type="entry name" value="PRK13516.1"/>
    <property type="match status" value="1"/>
</dbReference>
<keyword evidence="3 4" id="KW-0067">ATP-binding</keyword>
<comment type="function">
    <text evidence="4">ATP-dependent carboxylate-amine ligase which exhibits weak glutamate--cysteine ligase activity.</text>
</comment>
<protein>
    <recommendedName>
        <fullName evidence="4">Putative glutamate--cysteine ligase 2</fullName>
        <ecNumber evidence="4">6.3.2.2</ecNumber>
    </recommendedName>
    <alternativeName>
        <fullName evidence="4">Gamma-glutamylcysteine synthetase 2</fullName>
        <shortName evidence="4">GCS 2</shortName>
        <shortName evidence="4">Gamma-GCS 2</shortName>
    </alternativeName>
</protein>
<evidence type="ECO:0000256" key="2">
    <source>
        <dbReference type="ARBA" id="ARBA00022741"/>
    </source>
</evidence>
<comment type="similarity">
    <text evidence="4">Belongs to the glutamate--cysteine ligase type 2 family. YbdK subfamily.</text>
</comment>
<dbReference type="EC" id="6.3.2.2" evidence="4"/>
<dbReference type="GO" id="GO:0004357">
    <property type="term" value="F:glutamate-cysteine ligase activity"/>
    <property type="evidence" value="ECO:0007669"/>
    <property type="project" value="UniProtKB-EC"/>
</dbReference>
<dbReference type="Pfam" id="PF04107">
    <property type="entry name" value="GCS2"/>
    <property type="match status" value="1"/>
</dbReference>
<gene>
    <name evidence="5" type="ORF">Llan_0784</name>
</gene>
<dbReference type="eggNOG" id="COG2170">
    <property type="taxonomic scope" value="Bacteria"/>
</dbReference>
<dbReference type="AlphaFoldDB" id="A0A0W0VUZ6"/>
<evidence type="ECO:0000313" key="6">
    <source>
        <dbReference type="Proteomes" id="UP000054869"/>
    </source>
</evidence>
<proteinExistence type="inferred from homology"/>
<dbReference type="PANTHER" id="PTHR36510">
    <property type="entry name" value="GLUTAMATE--CYSTEINE LIGASE 2-RELATED"/>
    <property type="match status" value="1"/>
</dbReference>
<dbReference type="PATRIC" id="fig|45067.4.peg.814"/>
<dbReference type="InterPro" id="IPR006336">
    <property type="entry name" value="GCS2"/>
</dbReference>
<dbReference type="PANTHER" id="PTHR36510:SF1">
    <property type="entry name" value="GLUTAMATE--CYSTEINE LIGASE 2-RELATED"/>
    <property type="match status" value="1"/>
</dbReference>
<dbReference type="GO" id="GO:0005524">
    <property type="term" value="F:ATP binding"/>
    <property type="evidence" value="ECO:0007669"/>
    <property type="project" value="UniProtKB-KW"/>
</dbReference>
<reference evidence="5 6" key="1">
    <citation type="submission" date="2015-11" db="EMBL/GenBank/DDBJ databases">
        <title>Genomic analysis of 38 Legionella species identifies large and diverse effector repertoires.</title>
        <authorList>
            <person name="Burstein D."/>
            <person name="Amaro F."/>
            <person name="Zusman T."/>
            <person name="Lifshitz Z."/>
            <person name="Cohen O."/>
            <person name="Gilbert J.A."/>
            <person name="Pupko T."/>
            <person name="Shuman H.A."/>
            <person name="Segal G."/>
        </authorList>
    </citation>
    <scope>NUCLEOTIDE SEQUENCE [LARGE SCALE GENOMIC DNA]</scope>
    <source>
        <strain evidence="5 6">ATCC 49751</strain>
    </source>
</reference>
<dbReference type="GO" id="GO:0042398">
    <property type="term" value="P:modified amino acid biosynthetic process"/>
    <property type="evidence" value="ECO:0007669"/>
    <property type="project" value="InterPro"/>
</dbReference>
<dbReference type="OrthoDB" id="9769628at2"/>
<evidence type="ECO:0000256" key="1">
    <source>
        <dbReference type="ARBA" id="ARBA00022598"/>
    </source>
</evidence>
<comment type="caution">
    <text evidence="5">The sequence shown here is derived from an EMBL/GenBank/DDBJ whole genome shotgun (WGS) entry which is preliminary data.</text>
</comment>
<dbReference type="InterPro" id="IPR014746">
    <property type="entry name" value="Gln_synth/guanido_kin_cat_dom"/>
</dbReference>
<evidence type="ECO:0000313" key="5">
    <source>
        <dbReference type="EMBL" id="KTD23526.1"/>
    </source>
</evidence>
<dbReference type="SUPFAM" id="SSF55931">
    <property type="entry name" value="Glutamine synthetase/guanido kinase"/>
    <property type="match status" value="1"/>
</dbReference>
<dbReference type="NCBIfam" id="TIGR02050">
    <property type="entry name" value="gshA_cyan_rel"/>
    <property type="match status" value="1"/>
</dbReference>
<dbReference type="EMBL" id="LNYI01000013">
    <property type="protein sequence ID" value="KTD23526.1"/>
    <property type="molecule type" value="Genomic_DNA"/>
</dbReference>
<keyword evidence="1 4" id="KW-0436">Ligase</keyword>
<dbReference type="Gene3D" id="3.30.590.20">
    <property type="match status" value="1"/>
</dbReference>